<evidence type="ECO:0000313" key="3">
    <source>
        <dbReference type="Proteomes" id="UP000289794"/>
    </source>
</evidence>
<name>A0A4V0Z7W8_9FIRM</name>
<sequence length="220" mass="25050">MSRMIVACKTLKNELNTAMAVCGCSYEIRWIESGLHNFPKKLHNTLQDILDQCVGCDEVLLVMGVCGNSVVGIRTHGFKLVIPRIDDCISLLLGSVAQRRHSSVSGSTYFMTEGWLEGERNIWKEYEYTVNKYGAELGQEIFDTMFQNYRNLALIDTGCYDMKKAIVETQEIAKKLNLTYIQIPGTIDYLIELLSLEWDPERFIIVEPHSSLEMSKCTCQ</sequence>
<evidence type="ECO:0000259" key="1">
    <source>
        <dbReference type="Pfam" id="PF07796"/>
    </source>
</evidence>
<feature type="domain" description="DUF1638" evidence="1">
    <location>
        <begin position="30"/>
        <end position="193"/>
    </location>
</feature>
<evidence type="ECO:0000313" key="2">
    <source>
        <dbReference type="EMBL" id="QBE98248.1"/>
    </source>
</evidence>
<dbReference type="AlphaFoldDB" id="A0A4V0Z7W8"/>
<dbReference type="KEGG" id="bpro:PMF13cell1_03814"/>
<dbReference type="InterPro" id="IPR012437">
    <property type="entry name" value="DUF1638"/>
</dbReference>
<dbReference type="Pfam" id="PF07796">
    <property type="entry name" value="DUF1638"/>
    <property type="match status" value="1"/>
</dbReference>
<organism evidence="2 3">
    <name type="scientific">Blautia producta</name>
    <dbReference type="NCBI Taxonomy" id="33035"/>
    <lineage>
        <taxon>Bacteria</taxon>
        <taxon>Bacillati</taxon>
        <taxon>Bacillota</taxon>
        <taxon>Clostridia</taxon>
        <taxon>Lachnospirales</taxon>
        <taxon>Lachnospiraceae</taxon>
        <taxon>Blautia</taxon>
    </lineage>
</organism>
<accession>A0A4V0Z7W8</accession>
<protein>
    <recommendedName>
        <fullName evidence="1">DUF1638 domain-containing protein</fullName>
    </recommendedName>
</protein>
<dbReference type="RefSeq" id="WP_130181733.1">
    <property type="nucleotide sequence ID" value="NZ_CP035945.1"/>
</dbReference>
<dbReference type="Proteomes" id="UP000289794">
    <property type="component" value="Chromosome"/>
</dbReference>
<dbReference type="EMBL" id="CP035945">
    <property type="protein sequence ID" value="QBE98248.1"/>
    <property type="molecule type" value="Genomic_DNA"/>
</dbReference>
<reference evidence="2 3" key="1">
    <citation type="submission" date="2019-01" db="EMBL/GenBank/DDBJ databases">
        <title>PMF-metabolizing Aryl O-demethylase.</title>
        <authorList>
            <person name="Kim M."/>
        </authorList>
    </citation>
    <scope>NUCLEOTIDE SEQUENCE [LARGE SCALE GENOMIC DNA]</scope>
    <source>
        <strain evidence="2 3">PMF1</strain>
    </source>
</reference>
<proteinExistence type="predicted"/>
<gene>
    <name evidence="2" type="ORF">PMF13cell1_03814</name>
</gene>